<keyword evidence="2" id="KW-1185">Reference proteome</keyword>
<dbReference type="Proteomes" id="UP000221860">
    <property type="component" value="Unassembled WGS sequence"/>
</dbReference>
<comment type="caution">
    <text evidence="1">The sequence shown here is derived from an EMBL/GenBank/DDBJ whole genome shotgun (WGS) entry which is preliminary data.</text>
</comment>
<dbReference type="OrthoDB" id="7882596at2"/>
<sequence length="82" mass="9039">MLDSITRTRWAVVYIPLEELEPTAKLVDLANLGTDQPVRADIAHTLITGRCLCEVLAIYPTEDLDEALETYRAANASKIPGL</sequence>
<name>A0A2G1MBX1_9RHOB</name>
<gene>
    <name evidence="1" type="ORF">CJ301_17875</name>
</gene>
<reference evidence="1 2" key="1">
    <citation type="submission" date="2017-08" db="EMBL/GenBank/DDBJ databases">
        <title>Draft Genome Sequence of Loktanella cinnabarina Strain XM1, Isolated from Coastal Surface Water.</title>
        <authorList>
            <person name="Ma R."/>
            <person name="Wang J."/>
            <person name="Wang Q."/>
            <person name="Ma Z."/>
            <person name="Li J."/>
            <person name="Chen L."/>
        </authorList>
    </citation>
    <scope>NUCLEOTIDE SEQUENCE [LARGE SCALE GENOMIC DNA]</scope>
    <source>
        <strain evidence="1 2">XM1</strain>
    </source>
</reference>
<proteinExistence type="predicted"/>
<protein>
    <submittedName>
        <fullName evidence="1">Uncharacterized protein</fullName>
    </submittedName>
</protein>
<dbReference type="EMBL" id="NQWH01000058">
    <property type="protein sequence ID" value="PHP26170.1"/>
    <property type="molecule type" value="Genomic_DNA"/>
</dbReference>
<organism evidence="1 2">
    <name type="scientific">Limimaricola cinnabarinus</name>
    <dbReference type="NCBI Taxonomy" id="1125964"/>
    <lineage>
        <taxon>Bacteria</taxon>
        <taxon>Pseudomonadati</taxon>
        <taxon>Pseudomonadota</taxon>
        <taxon>Alphaproteobacteria</taxon>
        <taxon>Rhodobacterales</taxon>
        <taxon>Paracoccaceae</taxon>
        <taxon>Limimaricola</taxon>
    </lineage>
</organism>
<evidence type="ECO:0000313" key="1">
    <source>
        <dbReference type="EMBL" id="PHP26170.1"/>
    </source>
</evidence>
<dbReference type="AlphaFoldDB" id="A0A2G1MBX1"/>
<dbReference type="RefSeq" id="WP_099278707.1">
    <property type="nucleotide sequence ID" value="NZ_KZ304993.1"/>
</dbReference>
<evidence type="ECO:0000313" key="2">
    <source>
        <dbReference type="Proteomes" id="UP000221860"/>
    </source>
</evidence>
<accession>A0A2G1MBX1</accession>